<protein>
    <submittedName>
        <fullName evidence="1">Uncharacterized protein</fullName>
    </submittedName>
</protein>
<accession>A0ACC2MW39</accession>
<dbReference type="EMBL" id="CM056809">
    <property type="protein sequence ID" value="KAJ8649860.1"/>
    <property type="molecule type" value="Genomic_DNA"/>
</dbReference>
<proteinExistence type="predicted"/>
<evidence type="ECO:0000313" key="2">
    <source>
        <dbReference type="Proteomes" id="UP001234297"/>
    </source>
</evidence>
<name>A0ACC2MW39_PERAE</name>
<sequence length="247" mass="27921">MEKQEEKEVRPFHLVFVHGAMHGAWCWYKVRSHLESLGHKVSCLDLKSSGIDLSDPNTISSFEEYNKPLSDFMSNLKDDEKVILVGHSLGGLSLTHSIQEFGNKIHVAVYICAAMLPLDIPMDVWEKGSALGVDKPPTSLILKKELQLDLLYHLCPVEDLTLASMLLRPFPATTLKGVRFYGGGDMDKVKRVFIKTMHDRMFRPEVQDQVIQIWPPSKVLDIESNHSPFFSAPTQLINLLLEAMAHE</sequence>
<gene>
    <name evidence="1" type="ORF">MRB53_002883</name>
</gene>
<evidence type="ECO:0000313" key="1">
    <source>
        <dbReference type="EMBL" id="KAJ8649860.1"/>
    </source>
</evidence>
<organism evidence="1 2">
    <name type="scientific">Persea americana</name>
    <name type="common">Avocado</name>
    <dbReference type="NCBI Taxonomy" id="3435"/>
    <lineage>
        <taxon>Eukaryota</taxon>
        <taxon>Viridiplantae</taxon>
        <taxon>Streptophyta</taxon>
        <taxon>Embryophyta</taxon>
        <taxon>Tracheophyta</taxon>
        <taxon>Spermatophyta</taxon>
        <taxon>Magnoliopsida</taxon>
        <taxon>Magnoliidae</taxon>
        <taxon>Laurales</taxon>
        <taxon>Lauraceae</taxon>
        <taxon>Persea</taxon>
    </lineage>
</organism>
<reference evidence="1 2" key="1">
    <citation type="journal article" date="2022" name="Hortic Res">
        <title>A haplotype resolved chromosomal level avocado genome allows analysis of novel avocado genes.</title>
        <authorList>
            <person name="Nath O."/>
            <person name="Fletcher S.J."/>
            <person name="Hayward A."/>
            <person name="Shaw L.M."/>
            <person name="Masouleh A.K."/>
            <person name="Furtado A."/>
            <person name="Henry R.J."/>
            <person name="Mitter N."/>
        </authorList>
    </citation>
    <scope>NUCLEOTIDE SEQUENCE [LARGE SCALE GENOMIC DNA]</scope>
    <source>
        <strain evidence="2">cv. Hass</strain>
    </source>
</reference>
<keyword evidence="2" id="KW-1185">Reference proteome</keyword>
<comment type="caution">
    <text evidence="1">The sequence shown here is derived from an EMBL/GenBank/DDBJ whole genome shotgun (WGS) entry which is preliminary data.</text>
</comment>
<dbReference type="Proteomes" id="UP001234297">
    <property type="component" value="Chromosome 1"/>
</dbReference>